<sequence>MRYHRLTYTYTVTTGLPPWEAFARPSVPPTHTWRPDADVFETSDRYTVTVDLAGVTEDDLELLLYPNALVVQGARRPPRLEADGVFHVAGIRYGPFRLEVGFAEPVSADGVTAELERGFLRVELPKLGVGR</sequence>
<reference evidence="2" key="1">
    <citation type="journal article" date="2005" name="Environ. Microbiol.">
        <title>Genetic and functional properties of uncultivated thermophilic crenarchaeotes from a subsurface gold mine as revealed by analysis of genome fragments.</title>
        <authorList>
            <person name="Nunoura T."/>
            <person name="Hirayama H."/>
            <person name="Takami H."/>
            <person name="Oida H."/>
            <person name="Nishi S."/>
            <person name="Shimamura S."/>
            <person name="Suzuki Y."/>
            <person name="Inagaki F."/>
            <person name="Takai K."/>
            <person name="Nealson K.H."/>
            <person name="Horikoshi K."/>
        </authorList>
    </citation>
    <scope>NUCLEOTIDE SEQUENCE</scope>
</reference>
<dbReference type="EMBL" id="AP011793">
    <property type="protein sequence ID" value="BAL58100.1"/>
    <property type="molecule type" value="Genomic_DNA"/>
</dbReference>
<keyword evidence="2" id="KW-0346">Stress response</keyword>
<reference evidence="2" key="2">
    <citation type="journal article" date="2012" name="PLoS ONE">
        <title>A Deeply Branching Thermophilic Bacterium with an Ancient Acetyl-CoA Pathway Dominates a Subsurface Ecosystem.</title>
        <authorList>
            <person name="Takami H."/>
            <person name="Noguchi H."/>
            <person name="Takaki Y."/>
            <person name="Uchiyama I."/>
            <person name="Toyoda A."/>
            <person name="Nishi S."/>
            <person name="Chee G.-J."/>
            <person name="Arai W."/>
            <person name="Nunoura T."/>
            <person name="Itoh T."/>
            <person name="Hattori M."/>
            <person name="Takai K."/>
        </authorList>
    </citation>
    <scope>NUCLEOTIDE SEQUENCE</scope>
</reference>
<evidence type="ECO:0000313" key="2">
    <source>
        <dbReference type="EMBL" id="BAL58100.1"/>
    </source>
</evidence>
<dbReference type="InterPro" id="IPR002068">
    <property type="entry name" value="A-crystallin/Hsp20_dom"/>
</dbReference>
<accession>H5SPL4</accession>
<proteinExistence type="predicted"/>
<feature type="domain" description="SHSP" evidence="1">
    <location>
        <begin position="28"/>
        <end position="131"/>
    </location>
</feature>
<dbReference type="InterPro" id="IPR008978">
    <property type="entry name" value="HSP20-like_chaperone"/>
</dbReference>
<protein>
    <submittedName>
        <fullName evidence="2">Heat shock protein Hsp20</fullName>
    </submittedName>
</protein>
<dbReference type="Gene3D" id="2.60.40.790">
    <property type="match status" value="1"/>
</dbReference>
<organism evidence="2">
    <name type="scientific">uncultured prokaryote</name>
    <dbReference type="NCBI Taxonomy" id="198431"/>
    <lineage>
        <taxon>unclassified sequences</taxon>
        <taxon>environmental samples</taxon>
    </lineage>
</organism>
<dbReference type="CDD" id="cd06464">
    <property type="entry name" value="ACD_sHsps-like"/>
    <property type="match status" value="1"/>
</dbReference>
<evidence type="ECO:0000259" key="1">
    <source>
        <dbReference type="PROSITE" id="PS01031"/>
    </source>
</evidence>
<dbReference type="PROSITE" id="PS01031">
    <property type="entry name" value="SHSP"/>
    <property type="match status" value="1"/>
</dbReference>
<gene>
    <name evidence="2" type="ORF">HGMM_F54D01C27</name>
</gene>
<dbReference type="Pfam" id="PF00011">
    <property type="entry name" value="HSP20"/>
    <property type="match status" value="1"/>
</dbReference>
<dbReference type="SUPFAM" id="SSF49764">
    <property type="entry name" value="HSP20-like chaperones"/>
    <property type="match status" value="1"/>
</dbReference>
<name>H5SPL4_9ZZZZ</name>
<dbReference type="AlphaFoldDB" id="H5SPL4"/>